<dbReference type="Pfam" id="PF13931">
    <property type="entry name" value="Microtub_bind"/>
    <property type="match status" value="1"/>
</dbReference>
<dbReference type="InParanoid" id="A0A194RD02"/>
<evidence type="ECO:0000259" key="2">
    <source>
        <dbReference type="Pfam" id="PF13931"/>
    </source>
</evidence>
<feature type="region of interest" description="Disordered" evidence="1">
    <location>
        <begin position="64"/>
        <end position="83"/>
    </location>
</feature>
<evidence type="ECO:0000313" key="3">
    <source>
        <dbReference type="EMBL" id="KPJ15497.1"/>
    </source>
</evidence>
<protein>
    <submittedName>
        <fullName evidence="3">Bipolar kinesin KRP-130</fullName>
    </submittedName>
</protein>
<dbReference type="EMBL" id="KQ460367">
    <property type="protein sequence ID" value="KPJ15497.1"/>
    <property type="molecule type" value="Genomic_DNA"/>
</dbReference>
<accession>A0A194RD02</accession>
<dbReference type="InterPro" id="IPR025901">
    <property type="entry name" value="Kinesin-assoc_MT-bd_dom"/>
</dbReference>
<keyword evidence="4" id="KW-1185">Reference proteome</keyword>
<dbReference type="Proteomes" id="UP000053240">
    <property type="component" value="Unassembled WGS sequence"/>
</dbReference>
<evidence type="ECO:0000256" key="1">
    <source>
        <dbReference type="SAM" id="MobiDB-lite"/>
    </source>
</evidence>
<feature type="region of interest" description="Disordered" evidence="1">
    <location>
        <begin position="119"/>
        <end position="150"/>
    </location>
</feature>
<gene>
    <name evidence="3" type="ORF">RR48_09426</name>
</gene>
<proteinExistence type="predicted"/>
<sequence>METKEMIASNQQVSEQVCHNVELVIQTAALNCNQALTSMLEHVNSNTSLTIEEVSNVCTSSAALEKSSNSHQTAQSERLSAAQREAENFYSALREEMTRQEEVEEKCLKEEYKVYSPTGRTPARAQYNYPRTLPATSPHQKLLAPFPATQ</sequence>
<feature type="domain" description="Kinesin-associated microtubule-binding" evidence="2">
    <location>
        <begin position="112"/>
        <end position="148"/>
    </location>
</feature>
<dbReference type="AlphaFoldDB" id="A0A194RD02"/>
<feature type="compositionally biased region" description="Polar residues" evidence="1">
    <location>
        <begin position="64"/>
        <end position="78"/>
    </location>
</feature>
<organism evidence="3 4">
    <name type="scientific">Papilio machaon</name>
    <name type="common">Old World swallowtail butterfly</name>
    <dbReference type="NCBI Taxonomy" id="76193"/>
    <lineage>
        <taxon>Eukaryota</taxon>
        <taxon>Metazoa</taxon>
        <taxon>Ecdysozoa</taxon>
        <taxon>Arthropoda</taxon>
        <taxon>Hexapoda</taxon>
        <taxon>Insecta</taxon>
        <taxon>Pterygota</taxon>
        <taxon>Neoptera</taxon>
        <taxon>Endopterygota</taxon>
        <taxon>Lepidoptera</taxon>
        <taxon>Glossata</taxon>
        <taxon>Ditrysia</taxon>
        <taxon>Papilionoidea</taxon>
        <taxon>Papilionidae</taxon>
        <taxon>Papilioninae</taxon>
        <taxon>Papilio</taxon>
    </lineage>
</organism>
<dbReference type="STRING" id="76193.A0A194RD02"/>
<evidence type="ECO:0000313" key="4">
    <source>
        <dbReference type="Proteomes" id="UP000053240"/>
    </source>
</evidence>
<reference evidence="3 4" key="1">
    <citation type="journal article" date="2015" name="Nat. Commun.">
        <title>Outbred genome sequencing and CRISPR/Cas9 gene editing in butterflies.</title>
        <authorList>
            <person name="Li X."/>
            <person name="Fan D."/>
            <person name="Zhang W."/>
            <person name="Liu G."/>
            <person name="Zhang L."/>
            <person name="Zhao L."/>
            <person name="Fang X."/>
            <person name="Chen L."/>
            <person name="Dong Y."/>
            <person name="Chen Y."/>
            <person name="Ding Y."/>
            <person name="Zhao R."/>
            <person name="Feng M."/>
            <person name="Zhu Y."/>
            <person name="Feng Y."/>
            <person name="Jiang X."/>
            <person name="Zhu D."/>
            <person name="Xiang H."/>
            <person name="Feng X."/>
            <person name="Li S."/>
            <person name="Wang J."/>
            <person name="Zhang G."/>
            <person name="Kronforst M.R."/>
            <person name="Wang W."/>
        </authorList>
    </citation>
    <scope>NUCLEOTIDE SEQUENCE [LARGE SCALE GENOMIC DNA]</scope>
    <source>
        <strain evidence="3">Ya'a_city_454_Pm</strain>
        <tissue evidence="3">Whole body</tissue>
    </source>
</reference>
<name>A0A194RD02_PAPMA</name>
<dbReference type="GO" id="GO:0008017">
    <property type="term" value="F:microtubule binding"/>
    <property type="evidence" value="ECO:0007669"/>
    <property type="project" value="InterPro"/>
</dbReference>